<organism evidence="2 3">
    <name type="scientific">Pseudonocardia alni</name>
    <name type="common">Amycolata alni</name>
    <dbReference type="NCBI Taxonomy" id="33907"/>
    <lineage>
        <taxon>Bacteria</taxon>
        <taxon>Bacillati</taxon>
        <taxon>Actinomycetota</taxon>
        <taxon>Actinomycetes</taxon>
        <taxon>Pseudonocardiales</taxon>
        <taxon>Pseudonocardiaceae</taxon>
        <taxon>Pseudonocardia</taxon>
    </lineage>
</organism>
<evidence type="ECO:0000313" key="2">
    <source>
        <dbReference type="EMBL" id="PKB31704.1"/>
    </source>
</evidence>
<feature type="domain" description="MIP18 family-like" evidence="1">
    <location>
        <begin position="11"/>
        <end position="85"/>
    </location>
</feature>
<dbReference type="RefSeq" id="WP_062399118.1">
    <property type="nucleotide sequence ID" value="NZ_JARWLD010000001.1"/>
</dbReference>
<dbReference type="Pfam" id="PF01883">
    <property type="entry name" value="FeS_assembly_P"/>
    <property type="match status" value="1"/>
</dbReference>
<accession>A0AA44ZQC5</accession>
<evidence type="ECO:0000259" key="1">
    <source>
        <dbReference type="Pfam" id="PF01883"/>
    </source>
</evidence>
<protein>
    <submittedName>
        <fullName evidence="2">Metal-sulfur cluster biosynthetic enzyme</fullName>
    </submittedName>
</protein>
<dbReference type="Proteomes" id="UP000232453">
    <property type="component" value="Unassembled WGS sequence"/>
</dbReference>
<gene>
    <name evidence="2" type="ORF">ATL51_3401</name>
</gene>
<proteinExistence type="predicted"/>
<dbReference type="InterPro" id="IPR034904">
    <property type="entry name" value="FSCA_dom_sf"/>
</dbReference>
<evidence type="ECO:0000313" key="3">
    <source>
        <dbReference type="Proteomes" id="UP000232453"/>
    </source>
</evidence>
<dbReference type="AlphaFoldDB" id="A0AA44ZQC5"/>
<name>A0AA44ZQC5_PSEA5</name>
<reference evidence="2 3" key="1">
    <citation type="submission" date="2017-11" db="EMBL/GenBank/DDBJ databases">
        <title>Sequencing the genomes of 1000 actinobacteria strains.</title>
        <authorList>
            <person name="Klenk H.-P."/>
        </authorList>
    </citation>
    <scope>NUCLEOTIDE SEQUENCE [LARGE SCALE GENOMIC DNA]</scope>
    <source>
        <strain evidence="2 3">DSM 44104</strain>
    </source>
</reference>
<dbReference type="SUPFAM" id="SSF117916">
    <property type="entry name" value="Fe-S cluster assembly (FSCA) domain-like"/>
    <property type="match status" value="1"/>
</dbReference>
<sequence length="247" mass="26318">MTPRPAESPLRQAVWSALGTVLDPELDEPITELDFVESWSVSPAGEVVVGLRLPTFFCAPNFSFLMVADAYDAVTAVPGVTRAEVTLADHHASDEINGGVAAHAGFVKSFEGSINGQAAAELDELRHTFLAKAALAGQDRVARPLVDAGRGPDELAGLTLGELVGTEADTEELTRMRTRRRAIGLPAGDDAPLLVHSDGTAVTVEQVPLHLRRARLQRVGIETNGEYCKGLLKIRYETGRTAATAGR</sequence>
<dbReference type="Gene3D" id="3.30.300.130">
    <property type="entry name" value="Fe-S cluster assembly (FSCA)"/>
    <property type="match status" value="1"/>
</dbReference>
<dbReference type="EMBL" id="PHUJ01000003">
    <property type="protein sequence ID" value="PKB31704.1"/>
    <property type="molecule type" value="Genomic_DNA"/>
</dbReference>
<comment type="caution">
    <text evidence="2">The sequence shown here is derived from an EMBL/GenBank/DDBJ whole genome shotgun (WGS) entry which is preliminary data.</text>
</comment>
<dbReference type="InterPro" id="IPR002744">
    <property type="entry name" value="MIP18-like"/>
</dbReference>